<keyword evidence="4" id="KW-1185">Reference proteome</keyword>
<dbReference type="OrthoDB" id="5395390at2759"/>
<dbReference type="InParanoid" id="A0A0D1ZWF9"/>
<reference evidence="3 4" key="1">
    <citation type="submission" date="2015-01" db="EMBL/GenBank/DDBJ databases">
        <title>The Genome Sequence of Ochroconis gallopava CBS43764.</title>
        <authorList>
            <consortium name="The Broad Institute Genomics Platform"/>
            <person name="Cuomo C."/>
            <person name="de Hoog S."/>
            <person name="Gorbushina A."/>
            <person name="Stielow B."/>
            <person name="Teixiera M."/>
            <person name="Abouelleil A."/>
            <person name="Chapman S.B."/>
            <person name="Priest M."/>
            <person name="Young S.K."/>
            <person name="Wortman J."/>
            <person name="Nusbaum C."/>
            <person name="Birren B."/>
        </authorList>
    </citation>
    <scope>NUCLEOTIDE SEQUENCE [LARGE SCALE GENOMIC DNA]</scope>
    <source>
        <strain evidence="3 4">CBS 43764</strain>
    </source>
</reference>
<dbReference type="SUPFAM" id="SSF52047">
    <property type="entry name" value="RNI-like"/>
    <property type="match status" value="1"/>
</dbReference>
<evidence type="ECO:0000256" key="2">
    <source>
        <dbReference type="SAM" id="MobiDB-lite"/>
    </source>
</evidence>
<sequence length="819" mass="94003">MAPLRPRRSSHSVSYRESPATEDEEQTDKFEASEDASPPPPPRCRRSTRRGAPLRITPGSSRSMQTRRRPRVRYEEQSTDDEDEDEDFVPDERRAVPEVAAIERAPAIRTNPRRASGRLPRKTTKASPRKTLQRQSQIDSDSRWPKLSRRHQSTAKPPTLRHVCIHACANLCADVAAQPEPRGPSQPDPSFTGKPCPWTYLPFEILRDILTYASYPLLDHQGSATSHVEWLLKFRSIHPALLEASQAVLYYCPPLTSAAVAHKFLSLMTQTNPRAANYNVKVRHLKIEARNTLAYSAGVELGSFDLGALVRQLPQLTGIDVWTMLDHPDVRRASITSRSWSYPDTMFKALADVGQRLRRFHWNSRFMGKQATEDPSAMYRWMHDLHQLPAFQSLTYLKLTNFLGDSDARIDLDFAVHFSAPGKPLTAAQQKKEALRLEKKNAQHRQDELLAKAVSGLPNLRKLELHMCSIVDGDWLCLLPQGLTHLGILECDRLTSEGLEEFLNTHGQHLQVLILNHNPALSISFLSTLAKSCPALRELRMDLTYFRDLLTVDNTADPMYEHLLLPDERPTWPRTLQTISMNHLHHLSSPAAEVFFTSLIESAEELKDLRRLLLSMSLDISWRDRAKMRDVWEYRIKRVFLRNTPPPNPYWWSLGSFKQWKERKVAEVVITSQNPERHSEVTTVPVDKTDLDEDEDDDGSDMPVRNRKRTAVIVSGNTRRLRPRKTVVEEDHTDDTERLPTFGSNVRDTVMETLDRHVQGMCEEVDVRIDNIRPREEQFHENDFLTAEPSGDEEWNGVDLDDDELYYTRNGGRKPRYAW</sequence>
<dbReference type="RefSeq" id="XP_016208234.1">
    <property type="nucleotide sequence ID" value="XM_016363931.1"/>
</dbReference>
<feature type="region of interest" description="Disordered" evidence="2">
    <location>
        <begin position="676"/>
        <end position="703"/>
    </location>
</feature>
<feature type="compositionally biased region" description="Basic residues" evidence="2">
    <location>
        <begin position="1"/>
        <end position="10"/>
    </location>
</feature>
<accession>A0A0D1ZWF9</accession>
<evidence type="ECO:0000256" key="1">
    <source>
        <dbReference type="SAM" id="Coils"/>
    </source>
</evidence>
<feature type="compositionally biased region" description="Basic residues" evidence="2">
    <location>
        <begin position="111"/>
        <end position="132"/>
    </location>
</feature>
<evidence type="ECO:0000313" key="4">
    <source>
        <dbReference type="Proteomes" id="UP000053259"/>
    </source>
</evidence>
<dbReference type="Gene3D" id="3.80.10.10">
    <property type="entry name" value="Ribonuclease Inhibitor"/>
    <property type="match status" value="1"/>
</dbReference>
<dbReference type="InterPro" id="IPR032675">
    <property type="entry name" value="LRR_dom_sf"/>
</dbReference>
<feature type="compositionally biased region" description="Acidic residues" evidence="2">
    <location>
        <begin position="690"/>
        <end position="700"/>
    </location>
</feature>
<feature type="region of interest" description="Disordered" evidence="2">
    <location>
        <begin position="1"/>
        <end position="156"/>
    </location>
</feature>
<proteinExistence type="predicted"/>
<dbReference type="Proteomes" id="UP000053259">
    <property type="component" value="Unassembled WGS sequence"/>
</dbReference>
<gene>
    <name evidence="3" type="ORF">PV09_09795</name>
</gene>
<dbReference type="AlphaFoldDB" id="A0A0D1ZWF9"/>
<name>A0A0D1ZWF9_9PEZI</name>
<dbReference type="VEuPathDB" id="FungiDB:PV09_09795"/>
<protein>
    <submittedName>
        <fullName evidence="3">Uncharacterized protein</fullName>
    </submittedName>
</protein>
<keyword evidence="1" id="KW-0175">Coiled coil</keyword>
<dbReference type="EMBL" id="KN847716">
    <property type="protein sequence ID" value="KIV98364.1"/>
    <property type="molecule type" value="Genomic_DNA"/>
</dbReference>
<dbReference type="GeneID" id="27317768"/>
<dbReference type="STRING" id="253628.A0A0D1ZWF9"/>
<evidence type="ECO:0000313" key="3">
    <source>
        <dbReference type="EMBL" id="KIV98364.1"/>
    </source>
</evidence>
<feature type="coiled-coil region" evidence="1">
    <location>
        <begin position="425"/>
        <end position="452"/>
    </location>
</feature>
<feature type="compositionally biased region" description="Acidic residues" evidence="2">
    <location>
        <begin position="77"/>
        <end position="89"/>
    </location>
</feature>
<organism evidence="3 4">
    <name type="scientific">Verruconis gallopava</name>
    <dbReference type="NCBI Taxonomy" id="253628"/>
    <lineage>
        <taxon>Eukaryota</taxon>
        <taxon>Fungi</taxon>
        <taxon>Dikarya</taxon>
        <taxon>Ascomycota</taxon>
        <taxon>Pezizomycotina</taxon>
        <taxon>Dothideomycetes</taxon>
        <taxon>Pleosporomycetidae</taxon>
        <taxon>Venturiales</taxon>
        <taxon>Sympoventuriaceae</taxon>
        <taxon>Verruconis</taxon>
    </lineage>
</organism>